<dbReference type="PROSITE" id="PS00211">
    <property type="entry name" value="ABC_TRANSPORTER_1"/>
    <property type="match status" value="1"/>
</dbReference>
<evidence type="ECO:0000313" key="10">
    <source>
        <dbReference type="EMBL" id="SDN25312.1"/>
    </source>
</evidence>
<protein>
    <submittedName>
        <fullName evidence="10">D-methionine transport system ATP-binding protein</fullName>
    </submittedName>
</protein>
<keyword evidence="4" id="KW-0547">Nucleotide-binding</keyword>
<dbReference type="SMART" id="SM00930">
    <property type="entry name" value="NIL"/>
    <property type="match status" value="1"/>
</dbReference>
<dbReference type="EMBL" id="FNHQ01000033">
    <property type="protein sequence ID" value="SDN25312.1"/>
    <property type="molecule type" value="Genomic_DNA"/>
</dbReference>
<dbReference type="PANTHER" id="PTHR43166">
    <property type="entry name" value="AMINO ACID IMPORT ATP-BINDING PROTEIN"/>
    <property type="match status" value="1"/>
</dbReference>
<keyword evidence="6" id="KW-1278">Translocase</keyword>
<dbReference type="Gene3D" id="3.30.70.260">
    <property type="match status" value="1"/>
</dbReference>
<dbReference type="GO" id="GO:0006865">
    <property type="term" value="P:amino acid transport"/>
    <property type="evidence" value="ECO:0007669"/>
    <property type="project" value="UniProtKB-KW"/>
</dbReference>
<evidence type="ECO:0000256" key="3">
    <source>
        <dbReference type="ARBA" id="ARBA00022475"/>
    </source>
</evidence>
<evidence type="ECO:0000256" key="8">
    <source>
        <dbReference type="ARBA" id="ARBA00023136"/>
    </source>
</evidence>
<reference evidence="10 11" key="1">
    <citation type="submission" date="2016-10" db="EMBL/GenBank/DDBJ databases">
        <authorList>
            <person name="de Groot N.N."/>
        </authorList>
    </citation>
    <scope>NUCLEOTIDE SEQUENCE [LARGE SCALE GENOMIC DNA]</scope>
    <source>
        <strain evidence="10 11">DSM 16981</strain>
    </source>
</reference>
<dbReference type="InterPro" id="IPR041701">
    <property type="entry name" value="MetN_ABC"/>
</dbReference>
<dbReference type="Proteomes" id="UP000199309">
    <property type="component" value="Unassembled WGS sequence"/>
</dbReference>
<dbReference type="PANTHER" id="PTHR43166:SF30">
    <property type="entry name" value="METHIONINE IMPORT ATP-BINDING PROTEIN METN"/>
    <property type="match status" value="1"/>
</dbReference>
<evidence type="ECO:0000256" key="6">
    <source>
        <dbReference type="ARBA" id="ARBA00022967"/>
    </source>
</evidence>
<organism evidence="10 11">
    <name type="scientific">Megasphaera paucivorans</name>
    <dbReference type="NCBI Taxonomy" id="349095"/>
    <lineage>
        <taxon>Bacteria</taxon>
        <taxon>Bacillati</taxon>
        <taxon>Bacillota</taxon>
        <taxon>Negativicutes</taxon>
        <taxon>Veillonellales</taxon>
        <taxon>Veillonellaceae</taxon>
        <taxon>Megasphaera</taxon>
    </lineage>
</organism>
<feature type="domain" description="ABC transporter" evidence="9">
    <location>
        <begin position="2"/>
        <end position="241"/>
    </location>
</feature>
<dbReference type="Pfam" id="PF09383">
    <property type="entry name" value="NIL"/>
    <property type="match status" value="1"/>
</dbReference>
<dbReference type="GO" id="GO:0005886">
    <property type="term" value="C:plasma membrane"/>
    <property type="evidence" value="ECO:0007669"/>
    <property type="project" value="UniProtKB-ARBA"/>
</dbReference>
<dbReference type="GO" id="GO:0005524">
    <property type="term" value="F:ATP binding"/>
    <property type="evidence" value="ECO:0007669"/>
    <property type="project" value="UniProtKB-KW"/>
</dbReference>
<evidence type="ECO:0000313" key="11">
    <source>
        <dbReference type="Proteomes" id="UP000199309"/>
    </source>
</evidence>
<dbReference type="InterPro" id="IPR003439">
    <property type="entry name" value="ABC_transporter-like_ATP-bd"/>
</dbReference>
<keyword evidence="7" id="KW-0029">Amino-acid transport</keyword>
<proteinExistence type="inferred from homology"/>
<dbReference type="SMART" id="SM00382">
    <property type="entry name" value="AAA"/>
    <property type="match status" value="1"/>
</dbReference>
<name>A0A1G9ZUK0_9FIRM</name>
<dbReference type="Gene3D" id="3.40.50.300">
    <property type="entry name" value="P-loop containing nucleotide triphosphate hydrolases"/>
    <property type="match status" value="1"/>
</dbReference>
<dbReference type="InterPro" id="IPR003593">
    <property type="entry name" value="AAA+_ATPase"/>
</dbReference>
<evidence type="ECO:0000256" key="1">
    <source>
        <dbReference type="ARBA" id="ARBA00005417"/>
    </source>
</evidence>
<dbReference type="CDD" id="cd03258">
    <property type="entry name" value="ABC_MetN_methionine_transporter"/>
    <property type="match status" value="1"/>
</dbReference>
<gene>
    <name evidence="10" type="ORF">SAMN05660299_02404</name>
</gene>
<dbReference type="InterPro" id="IPR045865">
    <property type="entry name" value="ACT-like_dom_sf"/>
</dbReference>
<comment type="similarity">
    <text evidence="1">Belongs to the ABC transporter superfamily.</text>
</comment>
<dbReference type="STRING" id="349095.SAMN05660299_02404"/>
<dbReference type="GO" id="GO:0016887">
    <property type="term" value="F:ATP hydrolysis activity"/>
    <property type="evidence" value="ECO:0007669"/>
    <property type="project" value="InterPro"/>
</dbReference>
<dbReference type="PROSITE" id="PS50893">
    <property type="entry name" value="ABC_TRANSPORTER_2"/>
    <property type="match status" value="1"/>
</dbReference>
<keyword evidence="8" id="KW-0472">Membrane</keyword>
<evidence type="ECO:0000256" key="7">
    <source>
        <dbReference type="ARBA" id="ARBA00022970"/>
    </source>
</evidence>
<keyword evidence="5 10" id="KW-0067">ATP-binding</keyword>
<dbReference type="AlphaFoldDB" id="A0A1G9ZUK0"/>
<dbReference type="RefSeq" id="WP_091652278.1">
    <property type="nucleotide sequence ID" value="NZ_FNHQ01000033.1"/>
</dbReference>
<dbReference type="InterPro" id="IPR018449">
    <property type="entry name" value="NIL_domain"/>
</dbReference>
<dbReference type="OrthoDB" id="9772862at2"/>
<evidence type="ECO:0000256" key="5">
    <source>
        <dbReference type="ARBA" id="ARBA00022840"/>
    </source>
</evidence>
<dbReference type="FunFam" id="3.40.50.300:FF:000056">
    <property type="entry name" value="Cell division ATP-binding protein FtsE"/>
    <property type="match status" value="1"/>
</dbReference>
<evidence type="ECO:0000256" key="2">
    <source>
        <dbReference type="ARBA" id="ARBA00022448"/>
    </source>
</evidence>
<dbReference type="InterPro" id="IPR027417">
    <property type="entry name" value="P-loop_NTPase"/>
</dbReference>
<keyword evidence="11" id="KW-1185">Reference proteome</keyword>
<dbReference type="Pfam" id="PF00005">
    <property type="entry name" value="ABC_tran"/>
    <property type="match status" value="1"/>
</dbReference>
<keyword evidence="2" id="KW-0813">Transport</keyword>
<dbReference type="InterPro" id="IPR017871">
    <property type="entry name" value="ABC_transporter-like_CS"/>
</dbReference>
<keyword evidence="3" id="KW-1003">Cell membrane</keyword>
<sequence>MINFVNISKTFTVKRQKIKALQHVSLQISDGDIFGVIGFSGAGKSTLLRMVNALEIPTEGRMEVDGRDINALDFSELRKVRKKIGMIFQEFNLLESKSVYDNVAIPLILNHVDKKLIQKRVTELLSFVELSDKALAYPSQLSGGQKQRIGIARALANNPSILLCDEATSALDPETTESILQLLKRINKKLNITILIVTHEIHVIQSICNRVAVMEHGSVVETGTVLEVFSNPQQNMTKRFVQTVIPDEIPPSIVETLHDDVRNYRLLKIRFLGNNAKRNIVYYINTHYKVETNILFASVNELQQTVLGIFIVQVIGDDSEINQVISYIERNKIQWQEVVL</sequence>
<accession>A0A1G9ZUK0</accession>
<evidence type="ECO:0000259" key="9">
    <source>
        <dbReference type="PROSITE" id="PS50893"/>
    </source>
</evidence>
<evidence type="ECO:0000256" key="4">
    <source>
        <dbReference type="ARBA" id="ARBA00022741"/>
    </source>
</evidence>
<dbReference type="SUPFAM" id="SSF55021">
    <property type="entry name" value="ACT-like"/>
    <property type="match status" value="1"/>
</dbReference>
<dbReference type="InterPro" id="IPR050086">
    <property type="entry name" value="MetN_ABC_transporter-like"/>
</dbReference>
<dbReference type="SUPFAM" id="SSF52540">
    <property type="entry name" value="P-loop containing nucleoside triphosphate hydrolases"/>
    <property type="match status" value="1"/>
</dbReference>